<comment type="caution">
    <text evidence="2">The sequence shown here is derived from an EMBL/GenBank/DDBJ whole genome shotgun (WGS) entry which is preliminary data.</text>
</comment>
<name>A0ABS3RID9_9ACTN</name>
<dbReference type="Pfam" id="PF00557">
    <property type="entry name" value="Peptidase_M24"/>
    <property type="match status" value="1"/>
</dbReference>
<gene>
    <name evidence="2" type="ORF">J4557_48645</name>
</gene>
<sequence length="55" mass="6065">SEDQTVFEPGMTVSVQPAIYLPGLYGARIEDVVVCTDIGARRLNQSTRLLIVTDR</sequence>
<feature type="non-terminal residue" evidence="2">
    <location>
        <position position="1"/>
    </location>
</feature>
<dbReference type="EMBL" id="JAGEOK010000078">
    <property type="protein sequence ID" value="MBO2445388.1"/>
    <property type="molecule type" value="Genomic_DNA"/>
</dbReference>
<dbReference type="InterPro" id="IPR036005">
    <property type="entry name" value="Creatinase/aminopeptidase-like"/>
</dbReference>
<proteinExistence type="predicted"/>
<dbReference type="Proteomes" id="UP000666915">
    <property type="component" value="Unassembled WGS sequence"/>
</dbReference>
<keyword evidence="3" id="KW-1185">Reference proteome</keyword>
<evidence type="ECO:0000313" key="2">
    <source>
        <dbReference type="EMBL" id="MBO2445388.1"/>
    </source>
</evidence>
<evidence type="ECO:0000313" key="3">
    <source>
        <dbReference type="Proteomes" id="UP000666915"/>
    </source>
</evidence>
<accession>A0ABS3RID9</accession>
<dbReference type="InterPro" id="IPR000994">
    <property type="entry name" value="Pept_M24"/>
</dbReference>
<dbReference type="SUPFAM" id="SSF55920">
    <property type="entry name" value="Creatinase/aminopeptidase"/>
    <property type="match status" value="1"/>
</dbReference>
<reference evidence="2 3" key="1">
    <citation type="submission" date="2021-03" db="EMBL/GenBank/DDBJ databases">
        <authorList>
            <person name="Kanchanasin P."/>
            <person name="Saeng-In P."/>
            <person name="Phongsopitanun W."/>
            <person name="Yuki M."/>
            <person name="Kudo T."/>
            <person name="Ohkuma M."/>
            <person name="Tanasupawat S."/>
        </authorList>
    </citation>
    <scope>NUCLEOTIDE SEQUENCE [LARGE SCALE GENOMIC DNA]</scope>
    <source>
        <strain evidence="2 3">L46</strain>
    </source>
</reference>
<evidence type="ECO:0000259" key="1">
    <source>
        <dbReference type="Pfam" id="PF00557"/>
    </source>
</evidence>
<dbReference type="Gene3D" id="3.90.230.10">
    <property type="entry name" value="Creatinase/methionine aminopeptidase superfamily"/>
    <property type="match status" value="1"/>
</dbReference>
<organism evidence="2 3">
    <name type="scientific">Actinomadura nitritigenes</name>
    <dbReference type="NCBI Taxonomy" id="134602"/>
    <lineage>
        <taxon>Bacteria</taxon>
        <taxon>Bacillati</taxon>
        <taxon>Actinomycetota</taxon>
        <taxon>Actinomycetes</taxon>
        <taxon>Streptosporangiales</taxon>
        <taxon>Thermomonosporaceae</taxon>
        <taxon>Actinomadura</taxon>
    </lineage>
</organism>
<protein>
    <submittedName>
        <fullName evidence="2">M24 family metallopeptidase</fullName>
    </submittedName>
</protein>
<feature type="domain" description="Peptidase M24" evidence="1">
    <location>
        <begin position="3"/>
        <end position="37"/>
    </location>
</feature>
<dbReference type="RefSeq" id="WP_208274723.1">
    <property type="nucleotide sequence ID" value="NZ_JAGEOK010000078.1"/>
</dbReference>